<keyword evidence="2" id="KW-0812">Transmembrane</keyword>
<feature type="region of interest" description="Disordered" evidence="1">
    <location>
        <begin position="85"/>
        <end position="109"/>
    </location>
</feature>
<dbReference type="AlphaFoldDB" id="A0A5S6R2J9"/>
<evidence type="ECO:0000313" key="4">
    <source>
        <dbReference type="WBParaSite" id="TMUE_3000013871.1"/>
    </source>
</evidence>
<name>A0A5S6R2J9_TRIMR</name>
<protein>
    <submittedName>
        <fullName evidence="4">Uncharacterized protein</fullName>
    </submittedName>
</protein>
<proteinExistence type="predicted"/>
<keyword evidence="3" id="KW-1185">Reference proteome</keyword>
<dbReference type="Proteomes" id="UP000046395">
    <property type="component" value="Unassembled WGS sequence"/>
</dbReference>
<keyword evidence="2" id="KW-1133">Transmembrane helix</keyword>
<accession>A0A5S6R2J9</accession>
<keyword evidence="2" id="KW-0472">Membrane</keyword>
<reference evidence="4" key="1">
    <citation type="submission" date="2019-12" db="UniProtKB">
        <authorList>
            <consortium name="WormBaseParasite"/>
        </authorList>
    </citation>
    <scope>IDENTIFICATION</scope>
</reference>
<sequence length="143" mass="16609">MRIVWIATDCLLFRVVHRLFEELCRRASSERQQLVAKRAKFVALFLIGLAVSRWHHVCVAFWLLLLVAAVRYLPYRLLNLSISRRRSEDEDANGRQARSPTSSSWLRSASRTIRNPDGQLEDVECIYGIPKTDFLLRPLRKSA</sequence>
<evidence type="ECO:0000313" key="3">
    <source>
        <dbReference type="Proteomes" id="UP000046395"/>
    </source>
</evidence>
<evidence type="ECO:0000256" key="1">
    <source>
        <dbReference type="SAM" id="MobiDB-lite"/>
    </source>
</evidence>
<dbReference type="WBParaSite" id="TMUE_3000013871.1">
    <property type="protein sequence ID" value="TMUE_3000013871.1"/>
    <property type="gene ID" value="WBGene00290168"/>
</dbReference>
<organism evidence="3 4">
    <name type="scientific">Trichuris muris</name>
    <name type="common">Mouse whipworm</name>
    <dbReference type="NCBI Taxonomy" id="70415"/>
    <lineage>
        <taxon>Eukaryota</taxon>
        <taxon>Metazoa</taxon>
        <taxon>Ecdysozoa</taxon>
        <taxon>Nematoda</taxon>
        <taxon>Enoplea</taxon>
        <taxon>Dorylaimia</taxon>
        <taxon>Trichinellida</taxon>
        <taxon>Trichuridae</taxon>
        <taxon>Trichuris</taxon>
    </lineage>
</organism>
<feature type="transmembrane region" description="Helical" evidence="2">
    <location>
        <begin position="35"/>
        <end position="54"/>
    </location>
</feature>
<feature type="compositionally biased region" description="Polar residues" evidence="1">
    <location>
        <begin position="96"/>
        <end position="109"/>
    </location>
</feature>
<evidence type="ECO:0000256" key="2">
    <source>
        <dbReference type="SAM" id="Phobius"/>
    </source>
</evidence>